<name>A0ABN8BP19_9LACO</name>
<sequence>MNINTKHLIRYVLASLDSNTVERIFKKLPQKSSNMLIKRGGVMWVPPKVLKNLSDKNLDYILLNFPTFIDKKLDVADITSVESLKQAIADSKYTTIRFLGPVLTNIGDDNIRQMFENYDLKLFTNEVEAMLAEHKQNEVAVAPTKKSIAKVKASEEPALINENKLLKAQVKKLNNQINTTKQRAAKELTVKVEKIKEQERTKIDNLNNSFNQQIKRLEEQNAQLEAELKTVKAALKDQAKQFEEAKNETQARQALKAEQQKAKAMRRVVLVAEIKTLPTDFTPQATFIKLYNPETDVKELLKLITEFDMQEIWLATEYVTRHTRNMIMNALQDVQITVKRDELPNLLTN</sequence>
<evidence type="ECO:0000313" key="2">
    <source>
        <dbReference type="EMBL" id="CAH0418352.1"/>
    </source>
</evidence>
<proteinExistence type="predicted"/>
<gene>
    <name evidence="2" type="ORF">WGH24286_00770</name>
</gene>
<feature type="coiled-coil region" evidence="1">
    <location>
        <begin position="156"/>
        <end position="267"/>
    </location>
</feature>
<evidence type="ECO:0000313" key="3">
    <source>
        <dbReference type="Proteomes" id="UP000789719"/>
    </source>
</evidence>
<dbReference type="EMBL" id="CAKKNT010000007">
    <property type="protein sequence ID" value="CAH0418352.1"/>
    <property type="molecule type" value="Genomic_DNA"/>
</dbReference>
<evidence type="ECO:0000256" key="1">
    <source>
        <dbReference type="SAM" id="Coils"/>
    </source>
</evidence>
<dbReference type="RefSeq" id="WP_230098445.1">
    <property type="nucleotide sequence ID" value="NZ_CAKKNT010000007.1"/>
</dbReference>
<accession>A0ABN8BP19</accession>
<protein>
    <submittedName>
        <fullName evidence="2">Uncharacterized protein</fullName>
    </submittedName>
</protein>
<keyword evidence="3" id="KW-1185">Reference proteome</keyword>
<organism evidence="2 3">
    <name type="scientific">Periweissella ghanensis</name>
    <dbReference type="NCBI Taxonomy" id="467997"/>
    <lineage>
        <taxon>Bacteria</taxon>
        <taxon>Bacillati</taxon>
        <taxon>Bacillota</taxon>
        <taxon>Bacilli</taxon>
        <taxon>Lactobacillales</taxon>
        <taxon>Lactobacillaceae</taxon>
        <taxon>Periweissella</taxon>
    </lineage>
</organism>
<comment type="caution">
    <text evidence="2">The sequence shown here is derived from an EMBL/GenBank/DDBJ whole genome shotgun (WGS) entry which is preliminary data.</text>
</comment>
<dbReference type="Proteomes" id="UP000789719">
    <property type="component" value="Unassembled WGS sequence"/>
</dbReference>
<reference evidence="2 3" key="1">
    <citation type="submission" date="2021-11" db="EMBL/GenBank/DDBJ databases">
        <authorList>
            <person name="Depoorter E."/>
        </authorList>
    </citation>
    <scope>NUCLEOTIDE SEQUENCE [LARGE SCALE GENOMIC DNA]</scope>
    <source>
        <strain evidence="2 3">LMG 24286</strain>
    </source>
</reference>
<keyword evidence="1" id="KW-0175">Coiled coil</keyword>